<protein>
    <submittedName>
        <fullName evidence="2">Unnamed product</fullName>
    </submittedName>
</protein>
<dbReference type="GeneID" id="9834331"/>
<feature type="compositionally biased region" description="Basic and acidic residues" evidence="1">
    <location>
        <begin position="383"/>
        <end position="394"/>
    </location>
</feature>
<feature type="compositionally biased region" description="Pro residues" evidence="1">
    <location>
        <begin position="368"/>
        <end position="382"/>
    </location>
</feature>
<dbReference type="EMBL" id="CAID01000004">
    <property type="protein sequence ID" value="CEF97477.1"/>
    <property type="molecule type" value="Genomic_DNA"/>
</dbReference>
<feature type="compositionally biased region" description="Gly residues" evidence="1">
    <location>
        <begin position="978"/>
        <end position="998"/>
    </location>
</feature>
<feature type="region of interest" description="Disordered" evidence="1">
    <location>
        <begin position="579"/>
        <end position="778"/>
    </location>
</feature>
<feature type="region of interest" description="Disordered" evidence="1">
    <location>
        <begin position="851"/>
        <end position="1013"/>
    </location>
</feature>
<feature type="compositionally biased region" description="Polar residues" evidence="1">
    <location>
        <begin position="209"/>
        <end position="223"/>
    </location>
</feature>
<dbReference type="AlphaFoldDB" id="A0A090M482"/>
<feature type="region of interest" description="Disordered" evidence="1">
    <location>
        <begin position="356"/>
        <end position="477"/>
    </location>
</feature>
<dbReference type="OrthoDB" id="344345at2759"/>
<feature type="compositionally biased region" description="Low complexity" evidence="1">
    <location>
        <begin position="433"/>
        <end position="477"/>
    </location>
</feature>
<feature type="region of interest" description="Disordered" evidence="1">
    <location>
        <begin position="1"/>
        <end position="223"/>
    </location>
</feature>
<dbReference type="KEGG" id="ota:OT_ostta04g01160"/>
<dbReference type="RefSeq" id="XP_022838716.1">
    <property type="nucleotide sequence ID" value="XM_022984444.1"/>
</dbReference>
<feature type="compositionally biased region" description="Basic and acidic residues" evidence="1">
    <location>
        <begin position="49"/>
        <end position="65"/>
    </location>
</feature>
<feature type="compositionally biased region" description="Polar residues" evidence="1">
    <location>
        <begin position="636"/>
        <end position="645"/>
    </location>
</feature>
<dbReference type="Proteomes" id="UP000009170">
    <property type="component" value="Unassembled WGS sequence"/>
</dbReference>
<proteinExistence type="predicted"/>
<feature type="region of interest" description="Disordered" evidence="1">
    <location>
        <begin position="293"/>
        <end position="314"/>
    </location>
</feature>
<feature type="compositionally biased region" description="Low complexity" evidence="1">
    <location>
        <begin position="293"/>
        <end position="302"/>
    </location>
</feature>
<feature type="compositionally biased region" description="Basic and acidic residues" evidence="1">
    <location>
        <begin position="32"/>
        <end position="42"/>
    </location>
</feature>
<feature type="region of interest" description="Disordered" evidence="1">
    <location>
        <begin position="521"/>
        <end position="561"/>
    </location>
</feature>
<comment type="caution">
    <text evidence="2">The sequence shown here is derived from an EMBL/GenBank/DDBJ whole genome shotgun (WGS) entry which is preliminary data.</text>
</comment>
<sequence>MKTPEERGNGGIGRTRFASEAEGRNESAVSRLAREEEARESDSPTPFTEIKEFLRRGVMDRERVSRMGTIGGAFGGGTVLEKSPTSPFERAPAFETRAMPTLERPAATPSANDGQGAASPGYASVRRSYGASGTPSLLGTRGRPMTKPTILEPPTEQALTPPRTSLKRERELTFMDLERERARVTTPRRLEPNAHSPGPGALARESEVPTYQTPTAKTVTSAVTTDTARRILQRLDQLAGGRTATPTIATAPRQSLFATRPAQTPKVNELTPTSATFVQTPKSGVSFAASPMPFISSSSSRPPTTPYPTGDLIQTETETPNLKFKFGEDNVLLATGKKPKAPSGPVSEVSAKFTFGEGESTPLFPKKTAPPPLKTSAPPPPKPAEESKKADDAPASKPVVKNLWSADFLAKNQEHQKKVQAAIDEEEKASAKPSGTPSPFAPAPATTGDKSAFAFGIPASGAGPSSSTGAAGFSFGSTAPAATGAAAGFSFETTAPAKVDETPKAASDSGLLAFLGASSGAAETAAPSSAPTFTFGAPPKSPENVPVKAPEPTPTFKFGMPEEKPVRAAVATPFTFGAKTEEKKEQLSASAPAFTPAAPKTTEPPASTPFTFGTAVPAKDDSKPAGEVPKPLFSFGGSSSATPTDDAQKPASGGFTFGASTAVASDAPKPASGGFSFGASKLETPKEDNPKPISGGFTFGASSTAAASEAPKPASSGFTFGASSTAAASDAPKPASSGFTFGSSAPKEDAPKPASGGFTFGATAAKDDAPKPASGGFTFGASGDAKPASSGGGFAFGGTSASGAASGGFTFGGSTAAPAATGGGFTFGASTSSAPASTPFGGGLTVKTQAAGASVFGQSKADEQPPTPEPMSPFETSKSPVAAAPAFGGSGSANPFGGGSSAGANPFGGSSTGVNPFGAASSTPAFGSTSSAPATGGGANPFGGASSAPAFGGGAPAFGGGAPAFGGAPASANPFAAGAGGAPGGGFSMGGAGGGEAQGGRKPLRKFKRPPKR</sequence>
<feature type="compositionally biased region" description="Basic residues" evidence="1">
    <location>
        <begin position="1002"/>
        <end position="1013"/>
    </location>
</feature>
<reference evidence="2 3" key="2">
    <citation type="journal article" date="2014" name="BMC Genomics">
        <title>An improved genome of the model marine alga Ostreococcus tauri unfolds by assessing Illumina de novo assemblies.</title>
        <authorList>
            <person name="Blanc-Mathieu R."/>
            <person name="Verhelst B."/>
            <person name="Derelle E."/>
            <person name="Rombauts S."/>
            <person name="Bouget F.Y."/>
            <person name="Carre I."/>
            <person name="Chateau A."/>
            <person name="Eyre-Walker A."/>
            <person name="Grimsley N."/>
            <person name="Moreau H."/>
            <person name="Piegu B."/>
            <person name="Rivals E."/>
            <person name="Schackwitz W."/>
            <person name="Van de Peer Y."/>
            <person name="Piganeau G."/>
        </authorList>
    </citation>
    <scope>NUCLEOTIDE SEQUENCE [LARGE SCALE GENOMIC DNA]</scope>
    <source>
        <strain evidence="3">OTTH 0595 / CCAP 157/2 / RCC745</strain>
    </source>
</reference>
<feature type="compositionally biased region" description="Low complexity" evidence="1">
    <location>
        <begin position="694"/>
        <end position="737"/>
    </location>
</feature>
<evidence type="ECO:0000313" key="2">
    <source>
        <dbReference type="EMBL" id="CEF97477.1"/>
    </source>
</evidence>
<organism evidence="2 3">
    <name type="scientific">Ostreococcus tauri</name>
    <name type="common">Marine green alga</name>
    <dbReference type="NCBI Taxonomy" id="70448"/>
    <lineage>
        <taxon>Eukaryota</taxon>
        <taxon>Viridiplantae</taxon>
        <taxon>Chlorophyta</taxon>
        <taxon>Mamiellophyceae</taxon>
        <taxon>Mamiellales</taxon>
        <taxon>Bathycoccaceae</taxon>
        <taxon>Ostreococcus</taxon>
    </lineage>
</organism>
<feature type="compositionally biased region" description="Gly residues" evidence="1">
    <location>
        <begin position="69"/>
        <end position="78"/>
    </location>
</feature>
<feature type="compositionally biased region" description="Gly residues" evidence="1">
    <location>
        <begin position="951"/>
        <end position="964"/>
    </location>
</feature>
<feature type="compositionally biased region" description="Low complexity" evidence="1">
    <location>
        <begin position="588"/>
        <end position="609"/>
    </location>
</feature>
<accession>A0A090M482</accession>
<dbReference type="STRING" id="70448.A0A090M482"/>
<evidence type="ECO:0000256" key="1">
    <source>
        <dbReference type="SAM" id="MobiDB-lite"/>
    </source>
</evidence>
<feature type="compositionally biased region" description="Gly residues" evidence="1">
    <location>
        <begin position="888"/>
        <end position="901"/>
    </location>
</feature>
<feature type="compositionally biased region" description="Basic and acidic residues" evidence="1">
    <location>
        <begin position="166"/>
        <end position="192"/>
    </location>
</feature>
<evidence type="ECO:0000313" key="3">
    <source>
        <dbReference type="Proteomes" id="UP000009170"/>
    </source>
</evidence>
<gene>
    <name evidence="2" type="ORF">OT_ostta04g01160</name>
</gene>
<dbReference type="InParanoid" id="A0A090M482"/>
<reference evidence="3" key="1">
    <citation type="journal article" date="2006" name="Proc. Natl. Acad. Sci. U.S.A.">
        <title>Genome analysis of the smallest free-living eukaryote Ostreococcus tauri unveils many unique features.</title>
        <authorList>
            <person name="Derelle E."/>
            <person name="Ferraz C."/>
            <person name="Rombauts S."/>
            <person name="Rouze P."/>
            <person name="Worden A.Z."/>
            <person name="Robbens S."/>
            <person name="Partensky F."/>
            <person name="Degroeve S."/>
            <person name="Echeynie S."/>
            <person name="Cooke R."/>
            <person name="Saeys Y."/>
            <person name="Wuyts J."/>
            <person name="Jabbari K."/>
            <person name="Bowler C."/>
            <person name="Panaud O."/>
            <person name="Piegu B."/>
            <person name="Ball S.G."/>
            <person name="Ral J.-P."/>
            <person name="Bouget F.-Y."/>
            <person name="Piganeau G."/>
            <person name="De Baets B."/>
            <person name="Picard A."/>
            <person name="Delseny M."/>
            <person name="Demaille J."/>
            <person name="Van de Peer Y."/>
            <person name="Moreau H."/>
        </authorList>
    </citation>
    <scope>NUCLEOTIDE SEQUENCE [LARGE SCALE GENOMIC DNA]</scope>
    <source>
        <strain evidence="3">OTTH 0595 / CCAP 157/2 / RCC745</strain>
    </source>
</reference>
<feature type="compositionally biased region" description="Low complexity" evidence="1">
    <location>
        <begin position="965"/>
        <end position="977"/>
    </location>
</feature>
<keyword evidence="3" id="KW-1185">Reference proteome</keyword>
<feature type="compositionally biased region" description="Low complexity" evidence="1">
    <location>
        <begin position="917"/>
        <end position="934"/>
    </location>
</feature>
<name>A0A090M482_OSTTA</name>
<feature type="compositionally biased region" description="Low complexity" evidence="1">
    <location>
        <begin position="521"/>
        <end position="532"/>
    </location>
</feature>